<sequence>MKRTLLDFYKPKPLDDEEREPKRLKETESDAIPSTSGSNSQEQDLLSYDIGLAVDKKMLNDNERLKFLKETWKPDRNYVFPCQQEGKQVRKFCYGWFERFNWLSYSQYKSGAFCKMCVLFAPMGAGVGCQPLKTLVNQPLTKFKKALDMLHHHESSQYHKFSVQKSAGFSIVNSGKNANIVLQLDQAKLDIIEANKKRLRPIVKSIIFCAHNNIPLRGHRDDGELVVQEYQNTVIPNNQGVFRNLLLFRLDSGDVDLQSHFENTGKNCTMISKTVQNEIIASIGEVVKTSIVNDIKKFKFFSILCDETTDISKKEQMTLCIRYVDTEICVLKEEFLGFIEMSSTTGQDIKDAISKELRRMGLSLENLRGQGYDGGSNMAGKFIGTQALIKNEQPLALYTHCFAHCLNLSISKSCETTAIRNMVGIVSAVSTFLTASAKRVNVLEQAISNANLTEVKKRRLKALCTTRWVERHESLITFKELFLPISNALEQLESDRDVDTSKRPPERNNPGIYYPTKVYHPENKPPFNPDDKYRKNKQQIPTKEAPVLIPPPDTCDTSYDAISVIRREVFIFKDAVSNT</sequence>
<dbReference type="InterPro" id="IPR025398">
    <property type="entry name" value="DUF4371"/>
</dbReference>
<feature type="compositionally biased region" description="Basic and acidic residues" evidence="1">
    <location>
        <begin position="493"/>
        <end position="506"/>
    </location>
</feature>
<feature type="region of interest" description="Disordered" evidence="1">
    <location>
        <begin position="493"/>
        <end position="552"/>
    </location>
</feature>
<feature type="domain" description="DUF4371" evidence="2">
    <location>
        <begin position="210"/>
        <end position="384"/>
    </location>
</feature>
<dbReference type="SUPFAM" id="SSF53098">
    <property type="entry name" value="Ribonuclease H-like"/>
    <property type="match status" value="1"/>
</dbReference>
<dbReference type="PANTHER" id="PTHR45749">
    <property type="match status" value="1"/>
</dbReference>
<organism evidence="3 4">
    <name type="scientific">Phaedon cochleariae</name>
    <name type="common">Mustard beetle</name>
    <dbReference type="NCBI Taxonomy" id="80249"/>
    <lineage>
        <taxon>Eukaryota</taxon>
        <taxon>Metazoa</taxon>
        <taxon>Ecdysozoa</taxon>
        <taxon>Arthropoda</taxon>
        <taxon>Hexapoda</taxon>
        <taxon>Insecta</taxon>
        <taxon>Pterygota</taxon>
        <taxon>Neoptera</taxon>
        <taxon>Endopterygota</taxon>
        <taxon>Coleoptera</taxon>
        <taxon>Polyphaga</taxon>
        <taxon>Cucujiformia</taxon>
        <taxon>Chrysomeloidea</taxon>
        <taxon>Chrysomelidae</taxon>
        <taxon>Chrysomelinae</taxon>
        <taxon>Chrysomelini</taxon>
        <taxon>Phaedon</taxon>
    </lineage>
</organism>
<dbReference type="Pfam" id="PF14291">
    <property type="entry name" value="DUF4371"/>
    <property type="match status" value="1"/>
</dbReference>
<feature type="compositionally biased region" description="Basic and acidic residues" evidence="1">
    <location>
        <begin position="9"/>
        <end position="28"/>
    </location>
</feature>
<feature type="compositionally biased region" description="Basic and acidic residues" evidence="1">
    <location>
        <begin position="519"/>
        <end position="533"/>
    </location>
</feature>
<reference evidence="3" key="1">
    <citation type="submission" date="2022-01" db="EMBL/GenBank/DDBJ databases">
        <authorList>
            <person name="King R."/>
        </authorList>
    </citation>
    <scope>NUCLEOTIDE SEQUENCE</scope>
</reference>
<evidence type="ECO:0000313" key="3">
    <source>
        <dbReference type="EMBL" id="CAG9817790.1"/>
    </source>
</evidence>
<evidence type="ECO:0000259" key="2">
    <source>
        <dbReference type="Pfam" id="PF14291"/>
    </source>
</evidence>
<dbReference type="Proteomes" id="UP001153737">
    <property type="component" value="Chromosome 16"/>
</dbReference>
<dbReference type="AlphaFoldDB" id="A0A9N9X4E6"/>
<proteinExistence type="predicted"/>
<name>A0A9N9X4E6_PHACE</name>
<keyword evidence="4" id="KW-1185">Reference proteome</keyword>
<evidence type="ECO:0000256" key="1">
    <source>
        <dbReference type="SAM" id="MobiDB-lite"/>
    </source>
</evidence>
<protein>
    <recommendedName>
        <fullName evidence="2">DUF4371 domain-containing protein</fullName>
    </recommendedName>
</protein>
<dbReference type="PANTHER" id="PTHR45749:SF21">
    <property type="entry name" value="DUF4371 DOMAIN-CONTAINING PROTEIN"/>
    <property type="match status" value="1"/>
</dbReference>
<evidence type="ECO:0000313" key="4">
    <source>
        <dbReference type="Proteomes" id="UP001153737"/>
    </source>
</evidence>
<gene>
    <name evidence="3" type="ORF">PHAECO_LOCUS5432</name>
</gene>
<accession>A0A9N9X4E6</accession>
<reference evidence="3" key="2">
    <citation type="submission" date="2022-10" db="EMBL/GenBank/DDBJ databases">
        <authorList>
            <consortium name="ENA_rothamsted_submissions"/>
            <consortium name="culmorum"/>
            <person name="King R."/>
        </authorList>
    </citation>
    <scope>NUCLEOTIDE SEQUENCE</scope>
</reference>
<dbReference type="EMBL" id="OU896722">
    <property type="protein sequence ID" value="CAG9817790.1"/>
    <property type="molecule type" value="Genomic_DNA"/>
</dbReference>
<dbReference type="OrthoDB" id="6604085at2759"/>
<feature type="compositionally biased region" description="Polar residues" evidence="1">
    <location>
        <begin position="32"/>
        <end position="43"/>
    </location>
</feature>
<dbReference type="InterPro" id="IPR012337">
    <property type="entry name" value="RNaseH-like_sf"/>
</dbReference>
<feature type="region of interest" description="Disordered" evidence="1">
    <location>
        <begin position="1"/>
        <end position="43"/>
    </location>
</feature>